<dbReference type="AlphaFoldDB" id="A0A5J5IM88"/>
<evidence type="ECO:0000313" key="1">
    <source>
        <dbReference type="EMBL" id="KAA9041463.1"/>
    </source>
</evidence>
<organism evidence="1 2">
    <name type="scientific">Ginsengibacter hankyongi</name>
    <dbReference type="NCBI Taxonomy" id="2607284"/>
    <lineage>
        <taxon>Bacteria</taxon>
        <taxon>Pseudomonadati</taxon>
        <taxon>Bacteroidota</taxon>
        <taxon>Chitinophagia</taxon>
        <taxon>Chitinophagales</taxon>
        <taxon>Chitinophagaceae</taxon>
        <taxon>Ginsengibacter</taxon>
    </lineage>
</organism>
<reference evidence="1 2" key="1">
    <citation type="submission" date="2019-09" db="EMBL/GenBank/DDBJ databases">
        <title>Draft genome sequence of Ginsengibacter sp. BR5-29.</title>
        <authorList>
            <person name="Im W.-T."/>
        </authorList>
    </citation>
    <scope>NUCLEOTIDE SEQUENCE [LARGE SCALE GENOMIC DNA]</scope>
    <source>
        <strain evidence="1 2">BR5-29</strain>
    </source>
</reference>
<keyword evidence="2" id="KW-1185">Reference proteome</keyword>
<protein>
    <submittedName>
        <fullName evidence="1">Uncharacterized protein</fullName>
    </submittedName>
</protein>
<comment type="caution">
    <text evidence="1">The sequence shown here is derived from an EMBL/GenBank/DDBJ whole genome shotgun (WGS) entry which is preliminary data.</text>
</comment>
<proteinExistence type="predicted"/>
<sequence length="225" mass="26424">MRIKHFGVFKNQMKALDWEILRNDQTEGPYYLPYQKKDYLLRVEATEPSLSTKIILQEIERIGLKKVFSIGSGIAIQEYQLKKFSKCKVVVTDYNPSVMRLKQFQIFDDAFILDAFKDPLPVDKSWVVLFPRIDTEFDDFQLNELFEKCHKSGINSICFIPAELLSFRIILAEIKTFVISMIKGKPRVFCGYARTLGSFRKLWDPYYILARKFKTDKAIFFLQAK</sequence>
<evidence type="ECO:0000313" key="2">
    <source>
        <dbReference type="Proteomes" id="UP000326903"/>
    </source>
</evidence>
<name>A0A5J5IM88_9BACT</name>
<dbReference type="Proteomes" id="UP000326903">
    <property type="component" value="Unassembled WGS sequence"/>
</dbReference>
<dbReference type="RefSeq" id="WP_150413583.1">
    <property type="nucleotide sequence ID" value="NZ_VYQF01000001.1"/>
</dbReference>
<gene>
    <name evidence="1" type="ORF">FW778_05410</name>
</gene>
<dbReference type="EMBL" id="VYQF01000001">
    <property type="protein sequence ID" value="KAA9041463.1"/>
    <property type="molecule type" value="Genomic_DNA"/>
</dbReference>
<accession>A0A5J5IM88</accession>